<dbReference type="Proteomes" id="UP000471381">
    <property type="component" value="Unassembled WGS sequence"/>
</dbReference>
<proteinExistence type="predicted"/>
<evidence type="ECO:0000256" key="2">
    <source>
        <dbReference type="ARBA" id="ARBA00022692"/>
    </source>
</evidence>
<feature type="domain" description="TMEM205-like" evidence="6">
    <location>
        <begin position="9"/>
        <end position="97"/>
    </location>
</feature>
<gene>
    <name evidence="7" type="ORF">GTQ48_13290</name>
</gene>
<reference evidence="7 8" key="1">
    <citation type="submission" date="2020-01" db="EMBL/GenBank/DDBJ databases">
        <title>Genomes of bacteria type strains.</title>
        <authorList>
            <person name="Chen J."/>
            <person name="Zhu S."/>
            <person name="Yang J."/>
        </authorList>
    </citation>
    <scope>NUCLEOTIDE SEQUENCE [LARGE SCALE GENOMIC DNA]</scope>
    <source>
        <strain evidence="7 8">LMG 24078</strain>
    </source>
</reference>
<dbReference type="RefSeq" id="WP_163107163.1">
    <property type="nucleotide sequence ID" value="NZ_JAAAWO010000010.1"/>
</dbReference>
<accession>A0A6N9TPA1</accession>
<sequence>MFLLLCGCLVVIVGGMVTFQALFAPLIFIKLPSEVARPFIRTFFPFYYLYFGALSLLATASAIISSHWQVAWLIAPVTLGFIVSRQILMPLANHATDNQQEKKFQIYHRLTVLINTVQLVALCVAFYGLLAPY</sequence>
<evidence type="ECO:0000259" key="6">
    <source>
        <dbReference type="Pfam" id="PF13664"/>
    </source>
</evidence>
<organism evidence="7 8">
    <name type="scientific">Alteromonas genovensis</name>
    <dbReference type="NCBI Taxonomy" id="471225"/>
    <lineage>
        <taxon>Bacteria</taxon>
        <taxon>Pseudomonadati</taxon>
        <taxon>Pseudomonadota</taxon>
        <taxon>Gammaproteobacteria</taxon>
        <taxon>Alteromonadales</taxon>
        <taxon>Alteromonadaceae</taxon>
        <taxon>Alteromonas/Salinimonas group</taxon>
        <taxon>Alteromonas</taxon>
    </lineage>
</organism>
<keyword evidence="2 5" id="KW-0812">Transmembrane</keyword>
<protein>
    <submittedName>
        <fullName evidence="7">DUF4149 domain-containing protein</fullName>
    </submittedName>
</protein>
<comment type="caution">
    <text evidence="7">The sequence shown here is derived from an EMBL/GenBank/DDBJ whole genome shotgun (WGS) entry which is preliminary data.</text>
</comment>
<evidence type="ECO:0000256" key="3">
    <source>
        <dbReference type="ARBA" id="ARBA00022989"/>
    </source>
</evidence>
<dbReference type="EMBL" id="JAAAWO010000010">
    <property type="protein sequence ID" value="NDW16488.1"/>
    <property type="molecule type" value="Genomic_DNA"/>
</dbReference>
<feature type="transmembrane region" description="Helical" evidence="5">
    <location>
        <begin position="47"/>
        <end position="64"/>
    </location>
</feature>
<evidence type="ECO:0000256" key="1">
    <source>
        <dbReference type="ARBA" id="ARBA00004370"/>
    </source>
</evidence>
<keyword evidence="4 5" id="KW-0472">Membrane</keyword>
<name>A0A6N9TPA1_9ALTE</name>
<keyword evidence="8" id="KW-1185">Reference proteome</keyword>
<evidence type="ECO:0000313" key="8">
    <source>
        <dbReference type="Proteomes" id="UP000471381"/>
    </source>
</evidence>
<evidence type="ECO:0000256" key="4">
    <source>
        <dbReference type="ARBA" id="ARBA00023136"/>
    </source>
</evidence>
<dbReference type="Pfam" id="PF13664">
    <property type="entry name" value="DUF4149"/>
    <property type="match status" value="1"/>
</dbReference>
<evidence type="ECO:0000313" key="7">
    <source>
        <dbReference type="EMBL" id="NDW16488.1"/>
    </source>
</evidence>
<dbReference type="GO" id="GO:0016020">
    <property type="term" value="C:membrane"/>
    <property type="evidence" value="ECO:0007669"/>
    <property type="project" value="UniProtKB-SubCell"/>
</dbReference>
<feature type="transmembrane region" description="Helical" evidence="5">
    <location>
        <begin position="71"/>
        <end position="92"/>
    </location>
</feature>
<dbReference type="AlphaFoldDB" id="A0A6N9TPA1"/>
<keyword evidence="3 5" id="KW-1133">Transmembrane helix</keyword>
<dbReference type="InterPro" id="IPR025423">
    <property type="entry name" value="TMEM205-like"/>
</dbReference>
<feature type="transmembrane region" description="Helical" evidence="5">
    <location>
        <begin position="112"/>
        <end position="130"/>
    </location>
</feature>
<comment type="subcellular location">
    <subcellularLocation>
        <location evidence="1">Membrane</location>
    </subcellularLocation>
</comment>
<evidence type="ECO:0000256" key="5">
    <source>
        <dbReference type="SAM" id="Phobius"/>
    </source>
</evidence>